<dbReference type="InterPro" id="IPR050252">
    <property type="entry name" value="Beta/Gamma-Crystallin"/>
</dbReference>
<keyword evidence="11" id="KW-1185">Reference proteome</keyword>
<dbReference type="Proteomes" id="UP000694523">
    <property type="component" value="Unplaced"/>
</dbReference>
<feature type="compositionally biased region" description="Pro residues" evidence="8">
    <location>
        <begin position="199"/>
        <end position="222"/>
    </location>
</feature>
<evidence type="ECO:0000313" key="10">
    <source>
        <dbReference type="Ensembl" id="ENSNMLP00000037125.1"/>
    </source>
</evidence>
<protein>
    <recommendedName>
        <fullName evidence="3">Beta-crystallin B3</fullName>
    </recommendedName>
    <alternativeName>
        <fullName evidence="7">Beta-B3 crystallin</fullName>
    </alternativeName>
</protein>
<reference evidence="10" key="1">
    <citation type="submission" date="2025-08" db="UniProtKB">
        <authorList>
            <consortium name="Ensembl"/>
        </authorList>
    </citation>
    <scope>IDENTIFICATION</scope>
</reference>
<evidence type="ECO:0000256" key="1">
    <source>
        <dbReference type="ARBA" id="ARBA00003689"/>
    </source>
</evidence>
<dbReference type="InterPro" id="IPR001064">
    <property type="entry name" value="Beta/gamma_crystallin"/>
</dbReference>
<dbReference type="PRINTS" id="PR01367">
    <property type="entry name" value="BGCRYSTALLIN"/>
</dbReference>
<dbReference type="PROSITE" id="PS50915">
    <property type="entry name" value="CRYSTALLIN_BETA_GAMMA"/>
    <property type="match status" value="3"/>
</dbReference>
<comment type="function">
    <text evidence="1">Crystallins are the dominant structural components of the vertebrate eye lens.</text>
</comment>
<dbReference type="Ensembl" id="ENSNMLT00000041352.1">
    <property type="protein sequence ID" value="ENSNMLP00000037125.1"/>
    <property type="gene ID" value="ENSNMLG00000022991.1"/>
</dbReference>
<dbReference type="SUPFAM" id="SSF49695">
    <property type="entry name" value="gamma-Crystallin-like"/>
    <property type="match status" value="1"/>
</dbReference>
<dbReference type="InterPro" id="IPR011024">
    <property type="entry name" value="G_crystallin-like"/>
</dbReference>
<evidence type="ECO:0000256" key="4">
    <source>
        <dbReference type="ARBA" id="ARBA00022613"/>
    </source>
</evidence>
<dbReference type="SMART" id="SM00247">
    <property type="entry name" value="XTALbg"/>
    <property type="match status" value="2"/>
</dbReference>
<organism evidence="10 11">
    <name type="scientific">Neogobius melanostomus</name>
    <name type="common">round goby</name>
    <dbReference type="NCBI Taxonomy" id="47308"/>
    <lineage>
        <taxon>Eukaryota</taxon>
        <taxon>Metazoa</taxon>
        <taxon>Chordata</taxon>
        <taxon>Craniata</taxon>
        <taxon>Vertebrata</taxon>
        <taxon>Euteleostomi</taxon>
        <taxon>Actinopterygii</taxon>
        <taxon>Neopterygii</taxon>
        <taxon>Teleostei</taxon>
        <taxon>Neoteleostei</taxon>
        <taxon>Acanthomorphata</taxon>
        <taxon>Gobiaria</taxon>
        <taxon>Gobiiformes</taxon>
        <taxon>Gobioidei</taxon>
        <taxon>Gobiidae</taxon>
        <taxon>Benthophilinae</taxon>
        <taxon>Neogobiini</taxon>
        <taxon>Neogobius</taxon>
    </lineage>
</organism>
<sequence>MTEQQSAPDQLAAGKSQGGAGASYKVMVFEFENFQGKKAEFSSECKDLNEKGLNKVSSVIVESGPWVAYDRHGFKGEQFILEKGEYPRWDTWTNSQNSYFLLSLRPLKVDSAEHKIHLFDSPGFSGQKIEIIDDDVPTSVKALNGTWVGYQYAGYRGRQFVFERGDYKHWNDWESPTPQIQSVRRVRDMQWHKKGCFTPPDPSPAPAPVPDPDPAPAPPPAPSATAGHPYHSVC</sequence>
<dbReference type="PANTHER" id="PTHR11818:SF13">
    <property type="entry name" value="BETA-CRYSTALLIN B3"/>
    <property type="match status" value="1"/>
</dbReference>
<feature type="domain" description="Beta/gamma crystallin 'Greek key'" evidence="9">
    <location>
        <begin position="24"/>
        <end position="63"/>
    </location>
</feature>
<dbReference type="GO" id="GO:0007601">
    <property type="term" value="P:visual perception"/>
    <property type="evidence" value="ECO:0007669"/>
    <property type="project" value="TreeGrafter"/>
</dbReference>
<accession>A0A8C6ULG7</accession>
<dbReference type="AlphaFoldDB" id="A0A8C6ULG7"/>
<comment type="subunit">
    <text evidence="6">Homo/heterodimer, or complexes of higher-order. The structure of beta-crystallin oligomers seems to be stabilized through interactions between the N-terminal arms.</text>
</comment>
<comment type="similarity">
    <text evidence="2">Belongs to the beta/gamma-crystallin family.</text>
</comment>
<evidence type="ECO:0000313" key="11">
    <source>
        <dbReference type="Proteomes" id="UP000694523"/>
    </source>
</evidence>
<evidence type="ECO:0000256" key="8">
    <source>
        <dbReference type="SAM" id="MobiDB-lite"/>
    </source>
</evidence>
<evidence type="ECO:0000256" key="5">
    <source>
        <dbReference type="ARBA" id="ARBA00022737"/>
    </source>
</evidence>
<proteinExistence type="inferred from homology"/>
<name>A0A8C6ULG7_9GOBI</name>
<dbReference type="PANTHER" id="PTHR11818">
    <property type="entry name" value="BETA/GAMMA CRYSTALLIN"/>
    <property type="match status" value="1"/>
</dbReference>
<evidence type="ECO:0000256" key="6">
    <source>
        <dbReference type="ARBA" id="ARBA00025922"/>
    </source>
</evidence>
<evidence type="ECO:0000259" key="9">
    <source>
        <dbReference type="PROSITE" id="PS50915"/>
    </source>
</evidence>
<keyword evidence="5" id="KW-0677">Repeat</keyword>
<keyword evidence="4" id="KW-0273">Eye lens protein</keyword>
<feature type="domain" description="Beta/gamma crystallin 'Greek key'" evidence="9">
    <location>
        <begin position="145"/>
        <end position="187"/>
    </location>
</feature>
<dbReference type="Gene3D" id="2.60.20.10">
    <property type="entry name" value="Crystallins"/>
    <property type="match status" value="2"/>
</dbReference>
<evidence type="ECO:0000256" key="7">
    <source>
        <dbReference type="ARBA" id="ARBA00032629"/>
    </source>
</evidence>
<evidence type="ECO:0000256" key="3">
    <source>
        <dbReference type="ARBA" id="ARBA00019518"/>
    </source>
</evidence>
<reference evidence="10" key="2">
    <citation type="submission" date="2025-09" db="UniProtKB">
        <authorList>
            <consortium name="Ensembl"/>
        </authorList>
    </citation>
    <scope>IDENTIFICATION</scope>
</reference>
<feature type="region of interest" description="Disordered" evidence="8">
    <location>
        <begin position="193"/>
        <end position="234"/>
    </location>
</feature>
<feature type="domain" description="Beta/gamma crystallin 'Greek key'" evidence="9">
    <location>
        <begin position="64"/>
        <end position="108"/>
    </location>
</feature>
<evidence type="ECO:0000256" key="2">
    <source>
        <dbReference type="ARBA" id="ARBA00009646"/>
    </source>
</evidence>
<dbReference type="GO" id="GO:0005212">
    <property type="term" value="F:structural constituent of eye lens"/>
    <property type="evidence" value="ECO:0007669"/>
    <property type="project" value="UniProtKB-KW"/>
</dbReference>
<dbReference type="GO" id="GO:0002088">
    <property type="term" value="P:lens development in camera-type eye"/>
    <property type="evidence" value="ECO:0007669"/>
    <property type="project" value="TreeGrafter"/>
</dbReference>
<dbReference type="FunFam" id="2.60.20.10:FF:000002">
    <property type="entry name" value="Crystallin, beta B2"/>
    <property type="match status" value="1"/>
</dbReference>
<dbReference type="Pfam" id="PF00030">
    <property type="entry name" value="Crystall"/>
    <property type="match status" value="2"/>
</dbReference>